<reference evidence="2 3" key="1">
    <citation type="journal article" date="2020" name="bioRxiv">
        <title>Metabolic contributions of an alphaproteobacterial endosymbiont in the apicomplexan Cardiosporidium cionae.</title>
        <authorList>
            <person name="Hunter E.S."/>
            <person name="Paight C.J."/>
            <person name="Lane C.E."/>
        </authorList>
    </citation>
    <scope>NUCLEOTIDE SEQUENCE [LARGE SCALE GENOMIC DNA]</scope>
    <source>
        <strain evidence="2">ESH_2018</strain>
    </source>
</reference>
<dbReference type="InterPro" id="IPR022036">
    <property type="entry name" value="DUF3605"/>
</dbReference>
<accession>A0ABQ7J8T5</accession>
<sequence length="217" mass="24914">MAILSASFVSFPYSFCVLEVIAFYISVFPYLSRRASISVQLKQMTPDNSDIMKSLLSARDFSTRSLTKAFSWEELKEIAALGGIDALMRWPEVQKFYRQSMNNIKTTYESVDDYILITKFAYAEKYLENGKIQARPTEQAEMSTVNLCLNDFPYAIEEGLSHYILWSLKELSSDEANAMLRNEFDSALYDIIYFLNAPALQTVGSVHHWHIFVKGKM</sequence>
<evidence type="ECO:0000256" key="1">
    <source>
        <dbReference type="SAM" id="Phobius"/>
    </source>
</evidence>
<comment type="caution">
    <text evidence="2">The sequence shown here is derived from an EMBL/GenBank/DDBJ whole genome shotgun (WGS) entry which is preliminary data.</text>
</comment>
<dbReference type="PANTHER" id="PTHR35020:SF2">
    <property type="entry name" value="N-ACETYLGLUCOSAMINE-INDUCED PROTEIN 1"/>
    <property type="match status" value="1"/>
</dbReference>
<keyword evidence="3" id="KW-1185">Reference proteome</keyword>
<evidence type="ECO:0000313" key="2">
    <source>
        <dbReference type="EMBL" id="KAF8820397.1"/>
    </source>
</evidence>
<dbReference type="PANTHER" id="PTHR35020">
    <property type="entry name" value="N-ACETYLGLUCOSAMINE-INDUCED PROTEIN 1"/>
    <property type="match status" value="1"/>
</dbReference>
<dbReference type="Pfam" id="PF12239">
    <property type="entry name" value="DUF3605"/>
    <property type="match status" value="1"/>
</dbReference>
<proteinExistence type="predicted"/>
<gene>
    <name evidence="2" type="ORF">IE077_003216</name>
</gene>
<protein>
    <submittedName>
        <fullName evidence="2">Uncharacterized protein</fullName>
    </submittedName>
</protein>
<dbReference type="Proteomes" id="UP000823046">
    <property type="component" value="Unassembled WGS sequence"/>
</dbReference>
<dbReference type="EMBL" id="JADAQX010000396">
    <property type="protein sequence ID" value="KAF8820397.1"/>
    <property type="molecule type" value="Genomic_DNA"/>
</dbReference>
<feature type="transmembrane region" description="Helical" evidence="1">
    <location>
        <begin position="12"/>
        <end position="32"/>
    </location>
</feature>
<keyword evidence="1" id="KW-0812">Transmembrane</keyword>
<evidence type="ECO:0000313" key="3">
    <source>
        <dbReference type="Proteomes" id="UP000823046"/>
    </source>
</evidence>
<keyword evidence="1" id="KW-1133">Transmembrane helix</keyword>
<keyword evidence="1" id="KW-0472">Membrane</keyword>
<name>A0ABQ7J8T5_9APIC</name>
<organism evidence="2 3">
    <name type="scientific">Cardiosporidium cionae</name>
    <dbReference type="NCBI Taxonomy" id="476202"/>
    <lineage>
        <taxon>Eukaryota</taxon>
        <taxon>Sar</taxon>
        <taxon>Alveolata</taxon>
        <taxon>Apicomplexa</taxon>
        <taxon>Aconoidasida</taxon>
        <taxon>Nephromycida</taxon>
        <taxon>Cardiosporidium</taxon>
    </lineage>
</organism>